<reference evidence="1 2" key="1">
    <citation type="submission" date="2018-11" db="EMBL/GenBank/DDBJ databases">
        <authorList>
            <consortium name="Pathogen Informatics"/>
        </authorList>
    </citation>
    <scope>NUCLEOTIDE SEQUENCE [LARGE SCALE GENOMIC DNA]</scope>
    <source>
        <strain evidence="1 2">Zambia</strain>
    </source>
</reference>
<keyword evidence="2" id="KW-1185">Reference proteome</keyword>
<accession>A0A183MKN8</accession>
<dbReference type="Proteomes" id="UP000277204">
    <property type="component" value="Unassembled WGS sequence"/>
</dbReference>
<dbReference type="STRING" id="48269.A0A183MKN8"/>
<organism evidence="1 2">
    <name type="scientific">Schistosoma margrebowiei</name>
    <dbReference type="NCBI Taxonomy" id="48269"/>
    <lineage>
        <taxon>Eukaryota</taxon>
        <taxon>Metazoa</taxon>
        <taxon>Spiralia</taxon>
        <taxon>Lophotrochozoa</taxon>
        <taxon>Platyhelminthes</taxon>
        <taxon>Trematoda</taxon>
        <taxon>Digenea</taxon>
        <taxon>Strigeidida</taxon>
        <taxon>Schistosomatoidea</taxon>
        <taxon>Schistosomatidae</taxon>
        <taxon>Schistosoma</taxon>
    </lineage>
</organism>
<evidence type="ECO:0000313" key="1">
    <source>
        <dbReference type="EMBL" id="VDP21495.1"/>
    </source>
</evidence>
<evidence type="ECO:0000313" key="2">
    <source>
        <dbReference type="Proteomes" id="UP000277204"/>
    </source>
</evidence>
<name>A0A183MKN8_9TREM</name>
<dbReference type="EMBL" id="UZAI01017182">
    <property type="protein sequence ID" value="VDP21495.1"/>
    <property type="molecule type" value="Genomic_DNA"/>
</dbReference>
<dbReference type="AlphaFoldDB" id="A0A183MKN8"/>
<protein>
    <submittedName>
        <fullName evidence="1">Uncharacterized protein</fullName>
    </submittedName>
</protein>
<gene>
    <name evidence="1" type="ORF">SMRZ_LOCUS16613</name>
</gene>
<proteinExistence type="predicted"/>
<sequence length="110" mass="12431">MIRFTASNARICNCKSGVSNDHLFLFTTSKSGVESHNIPELNETQNHCETQATRRPTSNPISHVIVPDIVYPNDSHIFDDISHKSEENMLDESNHDRKPDPVLIDADFIL</sequence>